<feature type="region of interest" description="Disordered" evidence="1">
    <location>
        <begin position="661"/>
        <end position="739"/>
    </location>
</feature>
<sequence>MARTKYIPRPKPPHPTRPVRPQATSKPAAPNSAIELSASNGQNDDQTPAQPALPKRHHTATKPATWTVAIELGASNGQAMIKKSGGEWELVRWAQGASASSIGGAEAIPALTAMRMRSDTVEILHGHAAVRARKRNPGDWEMFAYPKMAFVDEGSTPDIQRTLELQKEKAKKFGMTSKEVAIAFFRHMVSEVIGQREGRFNISVNISDRWTNSSVQELMLSLQGLGMGAEFEHVNECVSSVMGCISNSNVDGLKDGFYVVVDLGHSGVNIGLAQVADGVILSPREYKDYPGGAGEINMAVEDEVRSINKINGAKTSESNVWEVSECIDEYFKPEPEAEIAARFGLSDEEWKRVMGRANLANNSLDQRRTRTARPTLEVARELVRESEGEAGFYVLLTGRGSRSPTALKAFKKMISEDFPTAELRLDKETHITAVIAGMMYMADNPDILSTKEVPLSLWLRSDPDGSTNEDDDDSVIRICTQGQDVNDSQTVLDRLSASHPIHYELLAPEDEPPSLDLSVFGTPAGFSDEQIIEGWNHDKFAFTNAGKMTEFGRFERQLPGSTVTLKRRVCHVYLYAMIFKFKVEFYATFASDGRPVKALEKMPFEDAFHEGELAPKWQRHKGINLSFVKLRQVARSELLQKPQLQQDSPAPTGQRSEALTALVSPSDTTGSPSDNVRSGSGSKKRKSTLQRMTLAQRRKLITSSTTKTTPLMNRQTVESRSADEENESGMDMSTSLASD</sequence>
<dbReference type="Proteomes" id="UP000803884">
    <property type="component" value="Unassembled WGS sequence"/>
</dbReference>
<evidence type="ECO:0000313" key="2">
    <source>
        <dbReference type="EMBL" id="KAL1581902.1"/>
    </source>
</evidence>
<protein>
    <submittedName>
        <fullName evidence="2">Uncharacterized protein</fullName>
    </submittedName>
</protein>
<keyword evidence="3" id="KW-1185">Reference proteome</keyword>
<organism evidence="2 3">
    <name type="scientific">Cladosporium halotolerans</name>
    <dbReference type="NCBI Taxonomy" id="1052096"/>
    <lineage>
        <taxon>Eukaryota</taxon>
        <taxon>Fungi</taxon>
        <taxon>Dikarya</taxon>
        <taxon>Ascomycota</taxon>
        <taxon>Pezizomycotina</taxon>
        <taxon>Dothideomycetes</taxon>
        <taxon>Dothideomycetidae</taxon>
        <taxon>Cladosporiales</taxon>
        <taxon>Cladosporiaceae</taxon>
        <taxon>Cladosporium</taxon>
    </lineage>
</organism>
<feature type="region of interest" description="Disordered" evidence="1">
    <location>
        <begin position="1"/>
        <end position="61"/>
    </location>
</feature>
<comment type="caution">
    <text evidence="2">The sequence shown here is derived from an EMBL/GenBank/DDBJ whole genome shotgun (WGS) entry which is preliminary data.</text>
</comment>
<feature type="compositionally biased region" description="Polar residues" evidence="1">
    <location>
        <begin position="661"/>
        <end position="676"/>
    </location>
</feature>
<feature type="compositionally biased region" description="Polar residues" evidence="1">
    <location>
        <begin position="37"/>
        <end position="49"/>
    </location>
</feature>
<feature type="compositionally biased region" description="Polar residues" evidence="1">
    <location>
        <begin position="701"/>
        <end position="719"/>
    </location>
</feature>
<feature type="compositionally biased region" description="Basic residues" evidence="1">
    <location>
        <begin position="1"/>
        <end position="14"/>
    </location>
</feature>
<dbReference type="GeneID" id="96010858"/>
<evidence type="ECO:0000313" key="3">
    <source>
        <dbReference type="Proteomes" id="UP000803884"/>
    </source>
</evidence>
<accession>A0AB34KDS2</accession>
<proteinExistence type="predicted"/>
<reference evidence="2 3" key="1">
    <citation type="journal article" date="2020" name="Microbiol. Resour. Announc.">
        <title>Draft Genome Sequence of a Cladosporium Species Isolated from the Mesophotic Ascidian Didemnum maculosum.</title>
        <authorList>
            <person name="Gioti A."/>
            <person name="Siaperas R."/>
            <person name="Nikolaivits E."/>
            <person name="Le Goff G."/>
            <person name="Ouazzani J."/>
            <person name="Kotoulas G."/>
            <person name="Topakas E."/>
        </authorList>
    </citation>
    <scope>NUCLEOTIDE SEQUENCE [LARGE SCALE GENOMIC DNA]</scope>
    <source>
        <strain evidence="2 3">TM138-S3</strain>
    </source>
</reference>
<gene>
    <name evidence="2" type="ORF">WHR41_09417</name>
</gene>
<dbReference type="EMBL" id="JAAQHG020000103">
    <property type="protein sequence ID" value="KAL1581902.1"/>
    <property type="molecule type" value="Genomic_DNA"/>
</dbReference>
<dbReference type="RefSeq" id="XP_069225010.1">
    <property type="nucleotide sequence ID" value="XM_069378020.1"/>
</dbReference>
<name>A0AB34KDS2_9PEZI</name>
<evidence type="ECO:0000256" key="1">
    <source>
        <dbReference type="SAM" id="MobiDB-lite"/>
    </source>
</evidence>
<dbReference type="AlphaFoldDB" id="A0AB34KDS2"/>